<evidence type="ECO:0000259" key="1">
    <source>
        <dbReference type="Pfam" id="PF14238"/>
    </source>
</evidence>
<organism evidence="2 3">
    <name type="scientific">Wenzhouxiangella marina</name>
    <dbReference type="NCBI Taxonomy" id="1579979"/>
    <lineage>
        <taxon>Bacteria</taxon>
        <taxon>Pseudomonadati</taxon>
        <taxon>Pseudomonadota</taxon>
        <taxon>Gammaproteobacteria</taxon>
        <taxon>Chromatiales</taxon>
        <taxon>Wenzhouxiangellaceae</taxon>
        <taxon>Wenzhouxiangella</taxon>
    </lineage>
</organism>
<name>A0A0K0XWS3_9GAMM</name>
<sequence>MNRSMFIGLAALTVVVMALAILLARPDGADPDVPGSAELLPGLKDRVNDIETLEVIAFGEAPIRLIRSDERWRVVNKQDYEADFALVHDLLRALAAGERADERTSNADWYPRLAVVDPSDEAADADTAGVKVAFPDTDLPALIIGRPGPAGESRFVREAGEAQVWLSDREINVPATALDWLERSVMDIPGSELSEVTIRHADGEVVQLRPAGETSSQWVLMNVPDGREAEPAWRLNPVANALANLEFEDVRRHEQTPEDASAALFVTRDGLNFVATLFEDEEGGWVHFSVSAEMQASPDESLSDDEASASADAAAVDARLSPWQFRLPSSKYQQMSRRLEDLLVDLEDEEDEA</sequence>
<evidence type="ECO:0000313" key="2">
    <source>
        <dbReference type="EMBL" id="AKS42120.1"/>
    </source>
</evidence>
<proteinExistence type="predicted"/>
<dbReference type="InterPro" id="IPR025641">
    <property type="entry name" value="DUF4340"/>
</dbReference>
<keyword evidence="3" id="KW-1185">Reference proteome</keyword>
<dbReference type="RefSeq" id="WP_082169594.1">
    <property type="nucleotide sequence ID" value="NZ_CP012154.1"/>
</dbReference>
<dbReference type="STRING" id="1579979.WM2015_1753"/>
<dbReference type="AlphaFoldDB" id="A0A0K0XWS3"/>
<feature type="domain" description="DUF4340" evidence="1">
    <location>
        <begin position="72"/>
        <end position="260"/>
    </location>
</feature>
<dbReference type="KEGG" id="wma:WM2015_1753"/>
<reference evidence="2 3" key="1">
    <citation type="submission" date="2015-07" db="EMBL/GenBank/DDBJ databases">
        <authorList>
            <person name="Noorani M."/>
        </authorList>
    </citation>
    <scope>NUCLEOTIDE SEQUENCE [LARGE SCALE GENOMIC DNA]</scope>
    <source>
        <strain evidence="2 3">KCTC 42284</strain>
    </source>
</reference>
<dbReference type="OrthoDB" id="7008377at2"/>
<gene>
    <name evidence="2" type="ORF">WM2015_1753</name>
</gene>
<evidence type="ECO:0000313" key="3">
    <source>
        <dbReference type="Proteomes" id="UP000066624"/>
    </source>
</evidence>
<protein>
    <recommendedName>
        <fullName evidence="1">DUF4340 domain-containing protein</fullName>
    </recommendedName>
</protein>
<dbReference type="EMBL" id="CP012154">
    <property type="protein sequence ID" value="AKS42120.1"/>
    <property type="molecule type" value="Genomic_DNA"/>
</dbReference>
<dbReference type="Pfam" id="PF14238">
    <property type="entry name" value="DUF4340"/>
    <property type="match status" value="1"/>
</dbReference>
<accession>A0A0K0XWS3</accession>
<dbReference type="Proteomes" id="UP000066624">
    <property type="component" value="Chromosome"/>
</dbReference>